<sequence>MILIEPKVELLKEDNFYSHVANCARVCYASNNNSNINDEQFCKNVLIANNHLSMFRHATIYCKYDKDYWNRHIVDNYFYFATNIEIIDNEDLYVVMNGQSYLEFKRNNIVKYNEIAKHIIKDLPDDLKEYKRFTFKVTTQISTSRELNRVSPNNIAERSTRYCNYSKDKFNNQISICKPYYYDNLEIADQLAFINRMSEYESNYLNRINRGWSPEDAREFLPLCTATEVIYTYTVKEWRHIIDLRYYGTTGKPHPNAKIIAGLIRDQLIYLGYKFRD</sequence>
<dbReference type="GO" id="GO:0006231">
    <property type="term" value="P:dTMP biosynthetic process"/>
    <property type="evidence" value="ECO:0007669"/>
    <property type="project" value="InterPro"/>
</dbReference>
<dbReference type="InterPro" id="IPR003669">
    <property type="entry name" value="Thymidylate_synthase_ThyX"/>
</dbReference>
<name>A0AAE7RVT7_9CAUD</name>
<dbReference type="Gene3D" id="3.30.1360.170">
    <property type="match status" value="2"/>
</dbReference>
<dbReference type="PANTHER" id="PTHR34934:SF1">
    <property type="entry name" value="FLAVIN-DEPENDENT THYMIDYLATE SYNTHASE"/>
    <property type="match status" value="1"/>
</dbReference>
<organism evidence="1 2">
    <name type="scientific">uncultured phage cr17_1</name>
    <dbReference type="NCBI Taxonomy" id="2986404"/>
    <lineage>
        <taxon>Viruses</taxon>
        <taxon>Duplodnaviria</taxon>
        <taxon>Heunggongvirae</taxon>
        <taxon>Uroviricota</taxon>
        <taxon>Caudoviricetes</taxon>
        <taxon>Crassvirales</taxon>
        <taxon>Intestiviridae</taxon>
        <taxon>Crudevirinae</taxon>
        <taxon>Endlipuvirus</taxon>
        <taxon>Endlipuvirus intestinihominis</taxon>
    </lineage>
</organism>
<protein>
    <submittedName>
        <fullName evidence="1">Flavin-dependent thymidylate synthase</fullName>
    </submittedName>
</protein>
<dbReference type="RefSeq" id="YP_010359888.1">
    <property type="nucleotide sequence ID" value="NC_062778.1"/>
</dbReference>
<dbReference type="GO" id="GO:0050660">
    <property type="term" value="F:flavin adenine dinucleotide binding"/>
    <property type="evidence" value="ECO:0007669"/>
    <property type="project" value="InterPro"/>
</dbReference>
<dbReference type="PROSITE" id="PS51331">
    <property type="entry name" value="THYX"/>
    <property type="match status" value="1"/>
</dbReference>
<dbReference type="GO" id="GO:0050797">
    <property type="term" value="F:thymidylate synthase (FAD) activity"/>
    <property type="evidence" value="ECO:0007669"/>
    <property type="project" value="InterPro"/>
</dbReference>
<proteinExistence type="predicted"/>
<dbReference type="PANTHER" id="PTHR34934">
    <property type="entry name" value="FLAVIN-DEPENDENT THYMIDYLATE SYNTHASE"/>
    <property type="match status" value="1"/>
</dbReference>
<evidence type="ECO:0000313" key="2">
    <source>
        <dbReference type="Proteomes" id="UP000827442"/>
    </source>
</evidence>
<dbReference type="GeneID" id="75691638"/>
<dbReference type="KEGG" id="vg:75691638"/>
<gene>
    <name evidence="1" type="primary">gp_25576</name>
</gene>
<dbReference type="CDD" id="cd20175">
    <property type="entry name" value="ThyX"/>
    <property type="match status" value="1"/>
</dbReference>
<dbReference type="Proteomes" id="UP000827442">
    <property type="component" value="Segment"/>
</dbReference>
<dbReference type="GO" id="GO:0070402">
    <property type="term" value="F:NADPH binding"/>
    <property type="evidence" value="ECO:0007669"/>
    <property type="project" value="TreeGrafter"/>
</dbReference>
<accession>A0AAE7RVT7</accession>
<dbReference type="Pfam" id="PF02511">
    <property type="entry name" value="Thy1"/>
    <property type="match status" value="1"/>
</dbReference>
<evidence type="ECO:0000313" key="1">
    <source>
        <dbReference type="EMBL" id="QWM90316.1"/>
    </source>
</evidence>
<reference evidence="1 2" key="1">
    <citation type="submission" date="2021-04" db="EMBL/GenBank/DDBJ databases">
        <authorList>
            <person name="Shkoporov A.N."/>
            <person name="Stockdale S.R."/>
            <person name="Guerin E."/>
            <person name="Ross R.P."/>
            <person name="Hill C."/>
        </authorList>
    </citation>
    <scope>NUCLEOTIDE SEQUENCE [LARGE SCALE GENOMIC DNA]</scope>
    <source>
        <strain evidence="2">cr17_1</strain>
    </source>
</reference>
<keyword evidence="2" id="KW-1185">Reference proteome</keyword>
<dbReference type="GO" id="GO:0004799">
    <property type="term" value="F:thymidylate synthase activity"/>
    <property type="evidence" value="ECO:0007669"/>
    <property type="project" value="TreeGrafter"/>
</dbReference>
<dbReference type="EMBL" id="MZ130488">
    <property type="protein sequence ID" value="QWM90316.1"/>
    <property type="molecule type" value="Genomic_DNA"/>
</dbReference>
<dbReference type="SUPFAM" id="SSF69796">
    <property type="entry name" value="Thymidylate synthase-complementing protein Thy1"/>
    <property type="match status" value="1"/>
</dbReference>
<dbReference type="InterPro" id="IPR036098">
    <property type="entry name" value="Thymidylate_synthase_ThyX_sf"/>
</dbReference>